<protein>
    <submittedName>
        <fullName evidence="2">Uncharacterized protein</fullName>
    </submittedName>
</protein>
<reference evidence="2" key="1">
    <citation type="submission" date="2021-01" db="EMBL/GenBank/DDBJ databases">
        <authorList>
            <person name="Corre E."/>
            <person name="Pelletier E."/>
            <person name="Niang G."/>
            <person name="Scheremetjew M."/>
            <person name="Finn R."/>
            <person name="Kale V."/>
            <person name="Holt S."/>
            <person name="Cochrane G."/>
            <person name="Meng A."/>
            <person name="Brown T."/>
            <person name="Cohen L."/>
        </authorList>
    </citation>
    <scope>NUCLEOTIDE SEQUENCE</scope>
    <source>
        <strain evidence="2">CCMP1320</strain>
    </source>
</reference>
<organism evidence="2">
    <name type="scientific">Dunaliella tertiolecta</name>
    <name type="common">Green alga</name>
    <dbReference type="NCBI Taxonomy" id="3047"/>
    <lineage>
        <taxon>Eukaryota</taxon>
        <taxon>Viridiplantae</taxon>
        <taxon>Chlorophyta</taxon>
        <taxon>core chlorophytes</taxon>
        <taxon>Chlorophyceae</taxon>
        <taxon>CS clade</taxon>
        <taxon>Chlamydomonadales</taxon>
        <taxon>Dunaliellaceae</taxon>
        <taxon>Dunaliella</taxon>
    </lineage>
</organism>
<sequence length="99" mass="10294">MGEGGASDDGEEQPLVLSKDTRLPSGSACLSALAKKLLKANMFAKKRSLPAFDSSDPASVDLVESEASSICSMLQVVGVSEEEWGGSAFASSLKRARLS</sequence>
<evidence type="ECO:0000256" key="1">
    <source>
        <dbReference type="SAM" id="MobiDB-lite"/>
    </source>
</evidence>
<evidence type="ECO:0000313" key="2">
    <source>
        <dbReference type="EMBL" id="CAE0489799.1"/>
    </source>
</evidence>
<feature type="compositionally biased region" description="Acidic residues" evidence="1">
    <location>
        <begin position="1"/>
        <end position="12"/>
    </location>
</feature>
<gene>
    <name evidence="2" type="ORF">DTER00134_LOCUS4870</name>
</gene>
<dbReference type="EMBL" id="HBIP01008861">
    <property type="protein sequence ID" value="CAE0489799.1"/>
    <property type="molecule type" value="Transcribed_RNA"/>
</dbReference>
<accession>A0A7S3VJA1</accession>
<name>A0A7S3VJA1_DUNTE</name>
<proteinExistence type="predicted"/>
<dbReference type="AlphaFoldDB" id="A0A7S3VJA1"/>
<feature type="region of interest" description="Disordered" evidence="1">
    <location>
        <begin position="1"/>
        <end position="21"/>
    </location>
</feature>